<name>A0ABZ2M6H9_9BACT</name>
<dbReference type="PANTHER" id="PTHR43856">
    <property type="entry name" value="CARDIOLIPIN HYDROLASE"/>
    <property type="match status" value="1"/>
</dbReference>
<gene>
    <name evidence="8" type="ORF">LZC94_12690</name>
</gene>
<evidence type="ECO:0000256" key="1">
    <source>
        <dbReference type="ARBA" id="ARBA00000798"/>
    </source>
</evidence>
<comment type="similarity">
    <text evidence="2">Belongs to the phospholipase D family.</text>
</comment>
<reference evidence="8 9" key="1">
    <citation type="submission" date="2021-12" db="EMBL/GenBank/DDBJ databases">
        <title>Discovery of the Pendulisporaceae a myxobacterial family with distinct sporulation behavior and unique specialized metabolism.</title>
        <authorList>
            <person name="Garcia R."/>
            <person name="Popoff A."/>
            <person name="Bader C.D."/>
            <person name="Loehr J."/>
            <person name="Walesch S."/>
            <person name="Walt C."/>
            <person name="Boldt J."/>
            <person name="Bunk B."/>
            <person name="Haeckl F.J.F.P.J."/>
            <person name="Gunesch A.P."/>
            <person name="Birkelbach J."/>
            <person name="Nuebel U."/>
            <person name="Pietschmann T."/>
            <person name="Bach T."/>
            <person name="Mueller R."/>
        </authorList>
    </citation>
    <scope>NUCLEOTIDE SEQUENCE [LARGE SCALE GENOMIC DNA]</scope>
    <source>
        <strain evidence="8 9">MSr11954</strain>
    </source>
</reference>
<dbReference type="PANTHER" id="PTHR43856:SF1">
    <property type="entry name" value="MITOCHONDRIAL CARDIOLIPIN HYDROLASE"/>
    <property type="match status" value="1"/>
</dbReference>
<protein>
    <recommendedName>
        <fullName evidence="3">phospholipase D</fullName>
        <ecNumber evidence="3">3.1.4.4</ecNumber>
    </recommendedName>
</protein>
<proteinExistence type="inferred from homology"/>
<evidence type="ECO:0000256" key="4">
    <source>
        <dbReference type="ARBA" id="ARBA00022801"/>
    </source>
</evidence>
<dbReference type="InterPro" id="IPR051406">
    <property type="entry name" value="PLD_domain"/>
</dbReference>
<evidence type="ECO:0000313" key="9">
    <source>
        <dbReference type="Proteomes" id="UP001370348"/>
    </source>
</evidence>
<comment type="catalytic activity">
    <reaction evidence="1">
        <text>a 1,2-diacyl-sn-glycero-3-phosphocholine + H2O = a 1,2-diacyl-sn-glycero-3-phosphate + choline + H(+)</text>
        <dbReference type="Rhea" id="RHEA:14445"/>
        <dbReference type="ChEBI" id="CHEBI:15354"/>
        <dbReference type="ChEBI" id="CHEBI:15377"/>
        <dbReference type="ChEBI" id="CHEBI:15378"/>
        <dbReference type="ChEBI" id="CHEBI:57643"/>
        <dbReference type="ChEBI" id="CHEBI:58608"/>
        <dbReference type="EC" id="3.1.4.4"/>
    </reaction>
</comment>
<dbReference type="InterPro" id="IPR025202">
    <property type="entry name" value="PLD-like_dom"/>
</dbReference>
<keyword evidence="9" id="KW-1185">Reference proteome</keyword>
<keyword evidence="4" id="KW-0378">Hydrolase</keyword>
<sequence>MLDLALGGSSLSCNELVQLRERAFRLAKAQVVDPHARRMIEWLEEVMQVLSPESLRPKQSDAFFSPGDQCIGAVRSAFANARAKVDVCVFTITDDRIAETILAAHRRGIRIRIITDNDKVYDEGSDIPRLARAGLAIRVDRSEFHMHHKFALFDDSALLNGSYNWTRSAAANNDENLVLTHDGTLVEKFAAQFEKLWTKFA</sequence>
<dbReference type="RefSeq" id="WP_394827745.1">
    <property type="nucleotide sequence ID" value="NZ_CP089984.1"/>
</dbReference>
<dbReference type="InterPro" id="IPR001736">
    <property type="entry name" value="PLipase_D/transphosphatidylase"/>
</dbReference>
<dbReference type="EMBL" id="CP089984">
    <property type="protein sequence ID" value="WXB18104.1"/>
    <property type="molecule type" value="Genomic_DNA"/>
</dbReference>
<dbReference type="Gene3D" id="3.30.870.10">
    <property type="entry name" value="Endonuclease Chain A"/>
    <property type="match status" value="1"/>
</dbReference>
<feature type="domain" description="PLD phosphodiesterase" evidence="7">
    <location>
        <begin position="142"/>
        <end position="169"/>
    </location>
</feature>
<accession>A0ABZ2M6H9</accession>
<evidence type="ECO:0000256" key="2">
    <source>
        <dbReference type="ARBA" id="ARBA00008664"/>
    </source>
</evidence>
<dbReference type="SUPFAM" id="SSF56024">
    <property type="entry name" value="Phospholipase D/nuclease"/>
    <property type="match status" value="1"/>
</dbReference>
<keyword evidence="5" id="KW-0442">Lipid degradation</keyword>
<keyword evidence="6" id="KW-0443">Lipid metabolism</keyword>
<evidence type="ECO:0000256" key="6">
    <source>
        <dbReference type="ARBA" id="ARBA00023098"/>
    </source>
</evidence>
<evidence type="ECO:0000256" key="5">
    <source>
        <dbReference type="ARBA" id="ARBA00022963"/>
    </source>
</evidence>
<dbReference type="Proteomes" id="UP001370348">
    <property type="component" value="Chromosome"/>
</dbReference>
<dbReference type="Pfam" id="PF13091">
    <property type="entry name" value="PLDc_2"/>
    <property type="match status" value="1"/>
</dbReference>
<evidence type="ECO:0000256" key="3">
    <source>
        <dbReference type="ARBA" id="ARBA00012027"/>
    </source>
</evidence>
<dbReference type="EC" id="3.1.4.4" evidence="3"/>
<dbReference type="PROSITE" id="PS50035">
    <property type="entry name" value="PLD"/>
    <property type="match status" value="1"/>
</dbReference>
<evidence type="ECO:0000259" key="7">
    <source>
        <dbReference type="PROSITE" id="PS50035"/>
    </source>
</evidence>
<dbReference type="CDD" id="cd09171">
    <property type="entry name" value="PLDc_vPLD6_like"/>
    <property type="match status" value="1"/>
</dbReference>
<evidence type="ECO:0000313" key="8">
    <source>
        <dbReference type="EMBL" id="WXB18104.1"/>
    </source>
</evidence>
<organism evidence="8 9">
    <name type="scientific">Pendulispora albinea</name>
    <dbReference type="NCBI Taxonomy" id="2741071"/>
    <lineage>
        <taxon>Bacteria</taxon>
        <taxon>Pseudomonadati</taxon>
        <taxon>Myxococcota</taxon>
        <taxon>Myxococcia</taxon>
        <taxon>Myxococcales</taxon>
        <taxon>Sorangiineae</taxon>
        <taxon>Pendulisporaceae</taxon>
        <taxon>Pendulispora</taxon>
    </lineage>
</organism>